<dbReference type="PANTHER" id="PTHR47973">
    <property type="entry name" value="CYSTEINE-RICH RECEPTOR-LIKE PROTEIN KINASE 3"/>
    <property type="match status" value="1"/>
</dbReference>
<dbReference type="InterPro" id="IPR011009">
    <property type="entry name" value="Kinase-like_dom_sf"/>
</dbReference>
<evidence type="ECO:0000256" key="5">
    <source>
        <dbReference type="SAM" id="MobiDB-lite"/>
    </source>
</evidence>
<name>A0A0A0LU14_CUCSA</name>
<dbReference type="Gene3D" id="3.30.200.20">
    <property type="entry name" value="Phosphorylase Kinase, domain 1"/>
    <property type="match status" value="1"/>
</dbReference>
<keyword evidence="7" id="KW-1185">Reference proteome</keyword>
<sequence>MGSSFSCCDSEKVDRQRLGSSGFNSSSWRMYTYKELHAATNGFHDDNKLGEGGFGSVYWGKTTDGLQMILLWAFGLCPLQYFS</sequence>
<evidence type="ECO:0008006" key="8">
    <source>
        <dbReference type="Google" id="ProtNLM"/>
    </source>
</evidence>
<evidence type="ECO:0000256" key="1">
    <source>
        <dbReference type="ARBA" id="ARBA00022679"/>
    </source>
</evidence>
<dbReference type="SUPFAM" id="SSF56112">
    <property type="entry name" value="Protein kinase-like (PK-like)"/>
    <property type="match status" value="1"/>
</dbReference>
<dbReference type="AlphaFoldDB" id="A0A0A0LU14"/>
<keyword evidence="2" id="KW-0547">Nucleotide-binding</keyword>
<protein>
    <recommendedName>
        <fullName evidence="8">Protein kinase domain-containing protein</fullName>
    </recommendedName>
</protein>
<dbReference type="Gramene" id="KGN65415">
    <property type="protein sequence ID" value="KGN65415"/>
    <property type="gene ID" value="Csa_1G418810"/>
</dbReference>
<evidence type="ECO:0000313" key="6">
    <source>
        <dbReference type="EMBL" id="KGN65415.1"/>
    </source>
</evidence>
<keyword evidence="4" id="KW-0067">ATP-binding</keyword>
<gene>
    <name evidence="6" type="ORF">Csa_1G418810</name>
</gene>
<keyword evidence="3" id="KW-0418">Kinase</keyword>
<dbReference type="EMBL" id="CM002922">
    <property type="protein sequence ID" value="KGN65415.1"/>
    <property type="molecule type" value="Genomic_DNA"/>
</dbReference>
<dbReference type="Proteomes" id="UP000029981">
    <property type="component" value="Chromosome 1"/>
</dbReference>
<evidence type="ECO:0000256" key="3">
    <source>
        <dbReference type="ARBA" id="ARBA00022777"/>
    </source>
</evidence>
<dbReference type="STRING" id="3659.A0A0A0LU14"/>
<organism evidence="6 7">
    <name type="scientific">Cucumis sativus</name>
    <name type="common">Cucumber</name>
    <dbReference type="NCBI Taxonomy" id="3659"/>
    <lineage>
        <taxon>Eukaryota</taxon>
        <taxon>Viridiplantae</taxon>
        <taxon>Streptophyta</taxon>
        <taxon>Embryophyta</taxon>
        <taxon>Tracheophyta</taxon>
        <taxon>Spermatophyta</taxon>
        <taxon>Magnoliopsida</taxon>
        <taxon>eudicotyledons</taxon>
        <taxon>Gunneridae</taxon>
        <taxon>Pentapetalae</taxon>
        <taxon>rosids</taxon>
        <taxon>fabids</taxon>
        <taxon>Cucurbitales</taxon>
        <taxon>Cucurbitaceae</taxon>
        <taxon>Benincaseae</taxon>
        <taxon>Cucumis</taxon>
    </lineage>
</organism>
<reference evidence="6 7" key="1">
    <citation type="journal article" date="2009" name="Nat. Genet.">
        <title>The genome of the cucumber, Cucumis sativus L.</title>
        <authorList>
            <person name="Huang S."/>
            <person name="Li R."/>
            <person name="Zhang Z."/>
            <person name="Li L."/>
            <person name="Gu X."/>
            <person name="Fan W."/>
            <person name="Lucas W.J."/>
            <person name="Wang X."/>
            <person name="Xie B."/>
            <person name="Ni P."/>
            <person name="Ren Y."/>
            <person name="Zhu H."/>
            <person name="Li J."/>
            <person name="Lin K."/>
            <person name="Jin W."/>
            <person name="Fei Z."/>
            <person name="Li G."/>
            <person name="Staub J."/>
            <person name="Kilian A."/>
            <person name="van der Vossen E.A."/>
            <person name="Wu Y."/>
            <person name="Guo J."/>
            <person name="He J."/>
            <person name="Jia Z."/>
            <person name="Ren Y."/>
            <person name="Tian G."/>
            <person name="Lu Y."/>
            <person name="Ruan J."/>
            <person name="Qian W."/>
            <person name="Wang M."/>
            <person name="Huang Q."/>
            <person name="Li B."/>
            <person name="Xuan Z."/>
            <person name="Cao J."/>
            <person name="Asan"/>
            <person name="Wu Z."/>
            <person name="Zhang J."/>
            <person name="Cai Q."/>
            <person name="Bai Y."/>
            <person name="Zhao B."/>
            <person name="Han Y."/>
            <person name="Li Y."/>
            <person name="Li X."/>
            <person name="Wang S."/>
            <person name="Shi Q."/>
            <person name="Liu S."/>
            <person name="Cho W.K."/>
            <person name="Kim J.Y."/>
            <person name="Xu Y."/>
            <person name="Heller-Uszynska K."/>
            <person name="Miao H."/>
            <person name="Cheng Z."/>
            <person name="Zhang S."/>
            <person name="Wu J."/>
            <person name="Yang Y."/>
            <person name="Kang H."/>
            <person name="Li M."/>
            <person name="Liang H."/>
            <person name="Ren X."/>
            <person name="Shi Z."/>
            <person name="Wen M."/>
            <person name="Jian M."/>
            <person name="Yang H."/>
            <person name="Zhang G."/>
            <person name="Yang Z."/>
            <person name="Chen R."/>
            <person name="Liu S."/>
            <person name="Li J."/>
            <person name="Ma L."/>
            <person name="Liu H."/>
            <person name="Zhou Y."/>
            <person name="Zhao J."/>
            <person name="Fang X."/>
            <person name="Li G."/>
            <person name="Fang L."/>
            <person name="Li Y."/>
            <person name="Liu D."/>
            <person name="Zheng H."/>
            <person name="Zhang Y."/>
            <person name="Qin N."/>
            <person name="Li Z."/>
            <person name="Yang G."/>
            <person name="Yang S."/>
            <person name="Bolund L."/>
            <person name="Kristiansen K."/>
            <person name="Zheng H."/>
            <person name="Li S."/>
            <person name="Zhang X."/>
            <person name="Yang H."/>
            <person name="Wang J."/>
            <person name="Sun R."/>
            <person name="Zhang B."/>
            <person name="Jiang S."/>
            <person name="Wang J."/>
            <person name="Du Y."/>
            <person name="Li S."/>
        </authorList>
    </citation>
    <scope>NUCLEOTIDE SEQUENCE [LARGE SCALE GENOMIC DNA]</scope>
    <source>
        <strain evidence="7">cv. 9930</strain>
    </source>
</reference>
<evidence type="ECO:0000313" key="7">
    <source>
        <dbReference type="Proteomes" id="UP000029981"/>
    </source>
</evidence>
<keyword evidence="1" id="KW-0808">Transferase</keyword>
<dbReference type="GO" id="GO:0005524">
    <property type="term" value="F:ATP binding"/>
    <property type="evidence" value="ECO:0007669"/>
    <property type="project" value="UniProtKB-KW"/>
</dbReference>
<evidence type="ECO:0000256" key="2">
    <source>
        <dbReference type="ARBA" id="ARBA00022741"/>
    </source>
</evidence>
<reference evidence="6 7" key="3">
    <citation type="journal article" date="2010" name="BMC Genomics">
        <title>Transcriptome sequencing and comparative analysis of cucumber flowers with different sex types.</title>
        <authorList>
            <person name="Guo S."/>
            <person name="Zheng Y."/>
            <person name="Joung J.G."/>
            <person name="Liu S."/>
            <person name="Zhang Z."/>
            <person name="Crasta O.R."/>
            <person name="Sobral B.W."/>
            <person name="Xu Y."/>
            <person name="Huang S."/>
            <person name="Fei Z."/>
        </authorList>
    </citation>
    <scope>NUCLEOTIDE SEQUENCE [LARGE SCALE GENOMIC DNA]</scope>
    <source>
        <strain evidence="7">cv. 9930</strain>
    </source>
</reference>
<evidence type="ECO:0000256" key="4">
    <source>
        <dbReference type="ARBA" id="ARBA00022840"/>
    </source>
</evidence>
<dbReference type="GO" id="GO:0016301">
    <property type="term" value="F:kinase activity"/>
    <property type="evidence" value="ECO:0007669"/>
    <property type="project" value="UniProtKB-KW"/>
</dbReference>
<dbReference type="InterPro" id="IPR052059">
    <property type="entry name" value="CR_Ser/Thr_kinase"/>
</dbReference>
<accession>A0A0A0LU14</accession>
<reference evidence="6 7" key="4">
    <citation type="journal article" date="2011" name="BMC Genomics">
        <title>RNA-Seq improves annotation of protein-coding genes in the cucumber genome.</title>
        <authorList>
            <person name="Li Z."/>
            <person name="Zhang Z."/>
            <person name="Yan P."/>
            <person name="Huang S."/>
            <person name="Fei Z."/>
            <person name="Lin K."/>
        </authorList>
    </citation>
    <scope>NUCLEOTIDE SEQUENCE [LARGE SCALE GENOMIC DNA]</scope>
    <source>
        <strain evidence="7">cv. 9930</strain>
    </source>
</reference>
<reference evidence="6 7" key="2">
    <citation type="journal article" date="2009" name="PLoS ONE">
        <title>An integrated genetic and cytogenetic map of the cucumber genome.</title>
        <authorList>
            <person name="Ren Y."/>
            <person name="Zhang Z."/>
            <person name="Liu J."/>
            <person name="Staub J.E."/>
            <person name="Han Y."/>
            <person name="Cheng Z."/>
            <person name="Li X."/>
            <person name="Lu J."/>
            <person name="Miao H."/>
            <person name="Kang H."/>
            <person name="Xie B."/>
            <person name="Gu X."/>
            <person name="Wang X."/>
            <person name="Du Y."/>
            <person name="Jin W."/>
            <person name="Huang S."/>
        </authorList>
    </citation>
    <scope>NUCLEOTIDE SEQUENCE [LARGE SCALE GENOMIC DNA]</scope>
    <source>
        <strain evidence="7">cv. 9930</strain>
    </source>
</reference>
<proteinExistence type="predicted"/>
<feature type="region of interest" description="Disordered" evidence="5">
    <location>
        <begin position="1"/>
        <end position="24"/>
    </location>
</feature>